<dbReference type="Proteomes" id="UP001595818">
    <property type="component" value="Unassembled WGS sequence"/>
</dbReference>
<proteinExistence type="predicted"/>
<evidence type="ECO:0008006" key="3">
    <source>
        <dbReference type="Google" id="ProtNLM"/>
    </source>
</evidence>
<name>A0ABV9T851_9BACT</name>
<dbReference type="EMBL" id="JBHSJJ010000019">
    <property type="protein sequence ID" value="MFC4874569.1"/>
    <property type="molecule type" value="Genomic_DNA"/>
</dbReference>
<dbReference type="RefSeq" id="WP_377068543.1">
    <property type="nucleotide sequence ID" value="NZ_JBHSJJ010000019.1"/>
</dbReference>
<evidence type="ECO:0000313" key="2">
    <source>
        <dbReference type="Proteomes" id="UP001595818"/>
    </source>
</evidence>
<keyword evidence="2" id="KW-1185">Reference proteome</keyword>
<evidence type="ECO:0000313" key="1">
    <source>
        <dbReference type="EMBL" id="MFC4874569.1"/>
    </source>
</evidence>
<organism evidence="1 2">
    <name type="scientific">Negadavirga shengliensis</name>
    <dbReference type="NCBI Taxonomy" id="1389218"/>
    <lineage>
        <taxon>Bacteria</taxon>
        <taxon>Pseudomonadati</taxon>
        <taxon>Bacteroidota</taxon>
        <taxon>Cytophagia</taxon>
        <taxon>Cytophagales</taxon>
        <taxon>Cyclobacteriaceae</taxon>
        <taxon>Negadavirga</taxon>
    </lineage>
</organism>
<sequence>MKNYNNFIGIVCLLFLMGCSGFEDDLALESSDGLVDNSENIQKMIQSFDKTLAALLEGETELSEEDLGDIFLKEARDAGLEIVSYKDHHPNARTSSDGIVYSDAFYDYSRLIAQPTSYNSSGGYSVSLSNAITEVRYSNMPLYERQILVDNMMFMDSFVNWMNYANYTYTGGGYTVIMGCDGWWSCWGRCAAGTMGSALTGAIVGCGVGAAVGGAVGTVVPGVGTATGVIVGCAAAGVIGLVGGGMEGAAKYCES</sequence>
<dbReference type="PROSITE" id="PS51257">
    <property type="entry name" value="PROKAR_LIPOPROTEIN"/>
    <property type="match status" value="1"/>
</dbReference>
<gene>
    <name evidence="1" type="ORF">ACFPFU_22895</name>
</gene>
<protein>
    <recommendedName>
        <fullName evidence="3">Glycine zipper</fullName>
    </recommendedName>
</protein>
<comment type="caution">
    <text evidence="1">The sequence shown here is derived from an EMBL/GenBank/DDBJ whole genome shotgun (WGS) entry which is preliminary data.</text>
</comment>
<accession>A0ABV9T851</accession>
<reference evidence="2" key="1">
    <citation type="journal article" date="2019" name="Int. J. Syst. Evol. Microbiol.">
        <title>The Global Catalogue of Microorganisms (GCM) 10K type strain sequencing project: providing services to taxonomists for standard genome sequencing and annotation.</title>
        <authorList>
            <consortium name="The Broad Institute Genomics Platform"/>
            <consortium name="The Broad Institute Genome Sequencing Center for Infectious Disease"/>
            <person name="Wu L."/>
            <person name="Ma J."/>
        </authorList>
    </citation>
    <scope>NUCLEOTIDE SEQUENCE [LARGE SCALE GENOMIC DNA]</scope>
    <source>
        <strain evidence="2">CGMCC 4.7466</strain>
    </source>
</reference>